<dbReference type="AlphaFoldDB" id="A0AAW3YNB5"/>
<reference evidence="2" key="1">
    <citation type="submission" date="2020-09" db="EMBL/GenBank/DDBJ databases">
        <authorList>
            <person name="Palma L."/>
            <person name="Caballero P."/>
            <person name="Berry C."/>
            <person name="Del Valle E."/>
        </authorList>
    </citation>
    <scope>NUCLEOTIDE SEQUENCE</scope>
    <source>
        <strain evidence="2">M</strain>
    </source>
</reference>
<evidence type="ECO:0000256" key="1">
    <source>
        <dbReference type="SAM" id="MobiDB-lite"/>
    </source>
</evidence>
<sequence length="46" mass="4990">MWCNSKTLTLSSSASGNNLNPRVREVRRVPAFQVDVHGLGKALAAH</sequence>
<gene>
    <name evidence="2" type="ORF">ID854_02935</name>
</gene>
<proteinExistence type="predicted"/>
<reference evidence="2" key="2">
    <citation type="journal article" date="2024" name="Toxins">
        <title>Genome Sequence Analysis of Native Xenorhabdus Strains Isolated from Entomopathogenic Nematodes in Argentina.</title>
        <authorList>
            <person name="Palma L."/>
            <person name="Frizzo L."/>
            <person name="Kaiser S."/>
            <person name="Berry C."/>
            <person name="Caballero P."/>
            <person name="Bode H.B."/>
            <person name="Del Valle E.E."/>
        </authorList>
    </citation>
    <scope>NUCLEOTIDE SEQUENCE</scope>
    <source>
        <strain evidence="2">M</strain>
    </source>
</reference>
<feature type="compositionally biased region" description="Polar residues" evidence="1">
    <location>
        <begin position="1"/>
        <end position="20"/>
    </location>
</feature>
<protein>
    <submittedName>
        <fullName evidence="2">Uncharacterized protein</fullName>
    </submittedName>
</protein>
<dbReference type="Proteomes" id="UP001193920">
    <property type="component" value="Unassembled WGS sequence"/>
</dbReference>
<organism evidence="2">
    <name type="scientific">Xenorhabdus szentirmaii</name>
    <dbReference type="NCBI Taxonomy" id="290112"/>
    <lineage>
        <taxon>Bacteria</taxon>
        <taxon>Pseudomonadati</taxon>
        <taxon>Pseudomonadota</taxon>
        <taxon>Gammaproteobacteria</taxon>
        <taxon>Enterobacterales</taxon>
        <taxon>Morganellaceae</taxon>
        <taxon>Xenorhabdus</taxon>
    </lineage>
</organism>
<accession>A0AAW3YNB5</accession>
<dbReference type="RefSeq" id="WP_323868367.1">
    <property type="nucleotide sequence ID" value="NZ_JACXBF010000081.1"/>
</dbReference>
<name>A0AAW3YNB5_9GAMM</name>
<comment type="caution">
    <text evidence="2">The sequence shown here is derived from an EMBL/GenBank/DDBJ whole genome shotgun (WGS) entry which is preliminary data.</text>
</comment>
<evidence type="ECO:0000313" key="2">
    <source>
        <dbReference type="EMBL" id="MBD2799440.1"/>
    </source>
</evidence>
<dbReference type="EMBL" id="JACXBF010000081">
    <property type="protein sequence ID" value="MBD2799440.1"/>
    <property type="molecule type" value="Genomic_DNA"/>
</dbReference>
<feature type="region of interest" description="Disordered" evidence="1">
    <location>
        <begin position="1"/>
        <end position="22"/>
    </location>
</feature>